<dbReference type="Pfam" id="PF18765">
    <property type="entry name" value="Polbeta"/>
    <property type="match status" value="1"/>
</dbReference>
<dbReference type="InterPro" id="IPR043519">
    <property type="entry name" value="NT_sf"/>
</dbReference>
<evidence type="ECO:0000313" key="2">
    <source>
        <dbReference type="EMBL" id="KIZ48166.1"/>
    </source>
</evidence>
<dbReference type="InterPro" id="IPR052548">
    <property type="entry name" value="Type_VII_TA_antitoxin"/>
</dbReference>
<gene>
    <name evidence="2" type="ORF">OO17_00340</name>
</gene>
<comment type="caution">
    <text evidence="2">The sequence shown here is derived from an EMBL/GenBank/DDBJ whole genome shotgun (WGS) entry which is preliminary data.</text>
</comment>
<dbReference type="OrthoDB" id="559450at2"/>
<dbReference type="Gene3D" id="3.30.460.10">
    <property type="entry name" value="Beta Polymerase, domain 2"/>
    <property type="match status" value="1"/>
</dbReference>
<dbReference type="InterPro" id="IPR041633">
    <property type="entry name" value="Polbeta"/>
</dbReference>
<protein>
    <submittedName>
        <fullName evidence="2">DNA polymerase III subunit beta</fullName>
    </submittedName>
</protein>
<sequence>MSHVVPEIDSDTRLREAVRRLATFAPVERIILFGSRARGDHSEDSDFDLCVILNDDIAAGMFTPISLWREVSDLGIPIQIAPLRSSAFETARHDPTSLSHDIDRDGRVIYQKVEPALSP</sequence>
<organism evidence="2 3">
    <name type="scientific">Rhodopseudomonas palustris</name>
    <dbReference type="NCBI Taxonomy" id="1076"/>
    <lineage>
        <taxon>Bacteria</taxon>
        <taxon>Pseudomonadati</taxon>
        <taxon>Pseudomonadota</taxon>
        <taxon>Alphaproteobacteria</taxon>
        <taxon>Hyphomicrobiales</taxon>
        <taxon>Nitrobacteraceae</taxon>
        <taxon>Rhodopseudomonas</taxon>
    </lineage>
</organism>
<dbReference type="PANTHER" id="PTHR33933:SF3">
    <property type="entry name" value="PROTEIN ADENYLYLTRANSFERASE MJ0604-RELATED"/>
    <property type="match status" value="1"/>
</dbReference>
<dbReference type="SUPFAM" id="SSF81301">
    <property type="entry name" value="Nucleotidyltransferase"/>
    <property type="match status" value="1"/>
</dbReference>
<name>A0A0D7F5V5_RHOPL</name>
<dbReference type="Proteomes" id="UP000032515">
    <property type="component" value="Unassembled WGS sequence"/>
</dbReference>
<evidence type="ECO:0000313" key="3">
    <source>
        <dbReference type="Proteomes" id="UP000032515"/>
    </source>
</evidence>
<dbReference type="RefSeq" id="WP_044403989.1">
    <property type="nucleotide sequence ID" value="NZ_JXXE01000009.1"/>
</dbReference>
<feature type="domain" description="Polymerase beta nucleotidyltransferase" evidence="1">
    <location>
        <begin position="23"/>
        <end position="112"/>
    </location>
</feature>
<reference evidence="2 3" key="1">
    <citation type="submission" date="2014-11" db="EMBL/GenBank/DDBJ databases">
        <title>Genomics and ecophysiology of heterotrophic nitrogen fixing bacteria isolated from estuarine surface water.</title>
        <authorList>
            <person name="Bentzon-Tilia M."/>
            <person name="Severin I."/>
            <person name="Hansen L.H."/>
            <person name="Riemann L."/>
        </authorList>
    </citation>
    <scope>NUCLEOTIDE SEQUENCE [LARGE SCALE GENOMIC DNA]</scope>
    <source>
        <strain evidence="2 3">BAL398</strain>
    </source>
</reference>
<accession>A0A0D7F5V5</accession>
<dbReference type="EMBL" id="JXXE01000009">
    <property type="protein sequence ID" value="KIZ48166.1"/>
    <property type="molecule type" value="Genomic_DNA"/>
</dbReference>
<dbReference type="PANTHER" id="PTHR33933">
    <property type="entry name" value="NUCLEOTIDYLTRANSFERASE"/>
    <property type="match status" value="1"/>
</dbReference>
<dbReference type="PATRIC" id="fig|1076.23.peg.6582"/>
<proteinExistence type="predicted"/>
<dbReference type="AlphaFoldDB" id="A0A0D7F5V5"/>
<dbReference type="CDD" id="cd05403">
    <property type="entry name" value="NT_KNTase_like"/>
    <property type="match status" value="1"/>
</dbReference>
<evidence type="ECO:0000259" key="1">
    <source>
        <dbReference type="Pfam" id="PF18765"/>
    </source>
</evidence>